<dbReference type="InterPro" id="IPR040079">
    <property type="entry name" value="Glutathione_S-Trfase"/>
</dbReference>
<dbReference type="PANTHER" id="PTHR12289">
    <property type="entry name" value="METAXIN RELATED"/>
    <property type="match status" value="1"/>
</dbReference>
<dbReference type="SFLD" id="SFLDG01180">
    <property type="entry name" value="SUF1"/>
    <property type="match status" value="1"/>
</dbReference>
<evidence type="ECO:0000313" key="2">
    <source>
        <dbReference type="EMBL" id="CAB3752132.1"/>
    </source>
</evidence>
<dbReference type="PANTHER" id="PTHR12289:SF41">
    <property type="entry name" value="FAILED AXON CONNECTIONS-RELATED"/>
    <property type="match status" value="1"/>
</dbReference>
<dbReference type="SFLD" id="SFLDS00019">
    <property type="entry name" value="Glutathione_Transferase_(cytos"/>
    <property type="match status" value="1"/>
</dbReference>
<sequence length="235" mass="26923">MITLYSYPQLYGLEDNNPYGLKVFAFLRLCGLSFDHRHVLDTKAAPRGQLPYLVDDGQTIGDSDAILCYLKRQYALPIDAALTDAQRDLDLMLRRTLDDLYWVMSYSRWRDERFWPTFRAALLAQHPELNAEALEAAREYNFNRYHFQGIGRYEPDQVYARGMADLQVITNLIHDDGFLFGERPSSIDAAVYGFVANIYFYDIDTPLKQFVVSRPHLVAYCVALREAVARGGAAS</sequence>
<organism evidence="2 3">
    <name type="scientific">Paraburkholderia humisilvae</name>
    <dbReference type="NCBI Taxonomy" id="627669"/>
    <lineage>
        <taxon>Bacteria</taxon>
        <taxon>Pseudomonadati</taxon>
        <taxon>Pseudomonadota</taxon>
        <taxon>Betaproteobacteria</taxon>
        <taxon>Burkholderiales</taxon>
        <taxon>Burkholderiaceae</taxon>
        <taxon>Paraburkholderia</taxon>
    </lineage>
</organism>
<evidence type="ECO:0000313" key="3">
    <source>
        <dbReference type="Proteomes" id="UP000494363"/>
    </source>
</evidence>
<proteinExistence type="predicted"/>
<dbReference type="SUPFAM" id="SSF52833">
    <property type="entry name" value="Thioredoxin-like"/>
    <property type="match status" value="1"/>
</dbReference>
<dbReference type="Pfam" id="PF17171">
    <property type="entry name" value="GST_C_6"/>
    <property type="match status" value="1"/>
</dbReference>
<dbReference type="InterPro" id="IPR012336">
    <property type="entry name" value="Thioredoxin-like_fold"/>
</dbReference>
<keyword evidence="3" id="KW-1185">Reference proteome</keyword>
<dbReference type="Pfam" id="PF17172">
    <property type="entry name" value="GST_N_4"/>
    <property type="match status" value="1"/>
</dbReference>
<dbReference type="EMBL" id="CADIKH010000006">
    <property type="protein sequence ID" value="CAB3752132.1"/>
    <property type="molecule type" value="Genomic_DNA"/>
</dbReference>
<dbReference type="InterPro" id="IPR033468">
    <property type="entry name" value="Metaxin_GST"/>
</dbReference>
<gene>
    <name evidence="2" type="ORF">LMG29542_01692</name>
</gene>
<dbReference type="CDD" id="cd03193">
    <property type="entry name" value="GST_C_Metaxin"/>
    <property type="match status" value="1"/>
</dbReference>
<evidence type="ECO:0000259" key="1">
    <source>
        <dbReference type="PROSITE" id="PS50404"/>
    </source>
</evidence>
<dbReference type="InterPro" id="IPR004045">
    <property type="entry name" value="Glutathione_S-Trfase_N"/>
</dbReference>
<dbReference type="InterPro" id="IPR026928">
    <property type="entry name" value="FAX/IsoI-like"/>
</dbReference>
<reference evidence="2 3" key="1">
    <citation type="submission" date="2020-04" db="EMBL/GenBank/DDBJ databases">
        <authorList>
            <person name="De Canck E."/>
        </authorList>
    </citation>
    <scope>NUCLEOTIDE SEQUENCE [LARGE SCALE GENOMIC DNA]</scope>
    <source>
        <strain evidence="2 3">LMG 29542</strain>
    </source>
</reference>
<dbReference type="RefSeq" id="WP_175225998.1">
    <property type="nucleotide sequence ID" value="NZ_CADIKH010000006.1"/>
</dbReference>
<dbReference type="Gene3D" id="1.20.1050.130">
    <property type="match status" value="1"/>
</dbReference>
<dbReference type="InterPro" id="IPR036249">
    <property type="entry name" value="Thioredoxin-like_sf"/>
</dbReference>
<name>A0A6J5DG37_9BURK</name>
<dbReference type="SUPFAM" id="SSF47616">
    <property type="entry name" value="GST C-terminal domain-like"/>
    <property type="match status" value="1"/>
</dbReference>
<feature type="domain" description="GST N-terminal" evidence="1">
    <location>
        <begin position="1"/>
        <end position="78"/>
    </location>
</feature>
<dbReference type="InterPro" id="IPR050931">
    <property type="entry name" value="Mito_Protein_Transport_Metaxin"/>
</dbReference>
<accession>A0A6J5DG37</accession>
<dbReference type="InterPro" id="IPR036282">
    <property type="entry name" value="Glutathione-S-Trfase_C_sf"/>
</dbReference>
<dbReference type="SFLD" id="SFLDG01200">
    <property type="entry name" value="SUF1.1"/>
    <property type="match status" value="1"/>
</dbReference>
<dbReference type="PROSITE" id="PS50404">
    <property type="entry name" value="GST_NTER"/>
    <property type="match status" value="1"/>
</dbReference>
<protein>
    <recommendedName>
        <fullName evidence="1">GST N-terminal domain-containing protein</fullName>
    </recommendedName>
</protein>
<dbReference type="AlphaFoldDB" id="A0A6J5DG37"/>
<dbReference type="Proteomes" id="UP000494363">
    <property type="component" value="Unassembled WGS sequence"/>
</dbReference>